<sequence length="98" mass="11509">MSIHREEVVSVLSRYQNGTLLKVIWDNGEKAIYEFETMYDSTNGLEMDDPNYREFHLALFKEYKNPNNFIEVGSGENIPIYIEVLDANEVIWDIQNKC</sequence>
<dbReference type="OrthoDB" id="2635740at2"/>
<organism evidence="1 2">
    <name type="scientific">Ammoniphilus oxalaticus</name>
    <dbReference type="NCBI Taxonomy" id="66863"/>
    <lineage>
        <taxon>Bacteria</taxon>
        <taxon>Bacillati</taxon>
        <taxon>Bacillota</taxon>
        <taxon>Bacilli</taxon>
        <taxon>Bacillales</taxon>
        <taxon>Paenibacillaceae</taxon>
        <taxon>Aneurinibacillus group</taxon>
        <taxon>Ammoniphilus</taxon>
    </lineage>
</organism>
<name>A0A419SN69_9BACL</name>
<evidence type="ECO:0000313" key="1">
    <source>
        <dbReference type="EMBL" id="RKD25738.1"/>
    </source>
</evidence>
<proteinExistence type="predicted"/>
<reference evidence="1 2" key="1">
    <citation type="submission" date="2016-08" db="EMBL/GenBank/DDBJ databases">
        <title>Novel Firmicute Genomes.</title>
        <authorList>
            <person name="Poppleton D.I."/>
            <person name="Gribaldo S."/>
        </authorList>
    </citation>
    <scope>NUCLEOTIDE SEQUENCE [LARGE SCALE GENOMIC DNA]</scope>
    <source>
        <strain evidence="1 2">RAOx-1</strain>
    </source>
</reference>
<protein>
    <submittedName>
        <fullName evidence="1">Uncharacterized protein</fullName>
    </submittedName>
</protein>
<evidence type="ECO:0000313" key="2">
    <source>
        <dbReference type="Proteomes" id="UP000284219"/>
    </source>
</evidence>
<keyword evidence="2" id="KW-1185">Reference proteome</keyword>
<dbReference type="EMBL" id="MCHY01000006">
    <property type="protein sequence ID" value="RKD25738.1"/>
    <property type="molecule type" value="Genomic_DNA"/>
</dbReference>
<comment type="caution">
    <text evidence="1">The sequence shown here is derived from an EMBL/GenBank/DDBJ whole genome shotgun (WGS) entry which is preliminary data.</text>
</comment>
<accession>A0A419SN69</accession>
<dbReference type="Proteomes" id="UP000284219">
    <property type="component" value="Unassembled WGS sequence"/>
</dbReference>
<gene>
    <name evidence="1" type="ORF">BEP19_02000</name>
</gene>
<dbReference type="AlphaFoldDB" id="A0A419SN69"/>
<dbReference type="RefSeq" id="WP_120188412.1">
    <property type="nucleotide sequence ID" value="NZ_MCHY01000006.1"/>
</dbReference>